<evidence type="ECO:0000256" key="3">
    <source>
        <dbReference type="ARBA" id="ARBA00022833"/>
    </source>
</evidence>
<comment type="similarity">
    <text evidence="1">Belongs to the Gfa family.</text>
</comment>
<protein>
    <submittedName>
        <fullName evidence="6">Glutathione-dependent formaldehyde-activating enzyme</fullName>
    </submittedName>
</protein>
<organism evidence="6 7">
    <name type="scientific">Variibacter gotjawalensis</name>
    <dbReference type="NCBI Taxonomy" id="1333996"/>
    <lineage>
        <taxon>Bacteria</taxon>
        <taxon>Pseudomonadati</taxon>
        <taxon>Pseudomonadota</taxon>
        <taxon>Alphaproteobacteria</taxon>
        <taxon>Hyphomicrobiales</taxon>
        <taxon>Nitrobacteraceae</taxon>
        <taxon>Variibacter</taxon>
    </lineage>
</organism>
<evidence type="ECO:0000313" key="6">
    <source>
        <dbReference type="EMBL" id="BAT61157.1"/>
    </source>
</evidence>
<evidence type="ECO:0000256" key="4">
    <source>
        <dbReference type="ARBA" id="ARBA00023239"/>
    </source>
</evidence>
<evidence type="ECO:0000313" key="7">
    <source>
        <dbReference type="Proteomes" id="UP000236884"/>
    </source>
</evidence>
<gene>
    <name evidence="6" type="ORF">GJW-30_1_03714</name>
</gene>
<dbReference type="InterPro" id="IPR006913">
    <property type="entry name" value="CENP-V/GFA"/>
</dbReference>
<sequence length="145" mass="15876">MTARTGGCQCGAVRFRVNGPLGRPVLCHCRMCQKQFAAPFSLLVVAKGSVEWTREPPAHFQSSDKAQRGFCAKCGTPLTFETEHGVELAVGSFDDREGLAPQLQVNHADRISWAENISDAPIRPAHKDLANQEGIVSRQHPDHDT</sequence>
<dbReference type="Pfam" id="PF04828">
    <property type="entry name" value="GFA"/>
    <property type="match status" value="1"/>
</dbReference>
<dbReference type="PANTHER" id="PTHR33337:SF40">
    <property type="entry name" value="CENP-V_GFA DOMAIN-CONTAINING PROTEIN-RELATED"/>
    <property type="match status" value="1"/>
</dbReference>
<dbReference type="KEGG" id="vgo:GJW-30_1_03714"/>
<keyword evidence="4" id="KW-0456">Lyase</keyword>
<reference evidence="6 7" key="1">
    <citation type="submission" date="2015-08" db="EMBL/GenBank/DDBJ databases">
        <title>Investigation of the bacterial diversity of lava forest soil.</title>
        <authorList>
            <person name="Lee J.S."/>
        </authorList>
    </citation>
    <scope>NUCLEOTIDE SEQUENCE [LARGE SCALE GENOMIC DNA]</scope>
    <source>
        <strain evidence="6 7">GJW-30</strain>
    </source>
</reference>
<accession>A0A0S3PYZ2</accession>
<dbReference type="InterPro" id="IPR011057">
    <property type="entry name" value="Mss4-like_sf"/>
</dbReference>
<dbReference type="GO" id="GO:0046872">
    <property type="term" value="F:metal ion binding"/>
    <property type="evidence" value="ECO:0007669"/>
    <property type="project" value="UniProtKB-KW"/>
</dbReference>
<keyword evidence="7" id="KW-1185">Reference proteome</keyword>
<keyword evidence="2" id="KW-0479">Metal-binding</keyword>
<proteinExistence type="inferred from homology"/>
<dbReference type="PROSITE" id="PS51891">
    <property type="entry name" value="CENP_V_GFA"/>
    <property type="match status" value="1"/>
</dbReference>
<dbReference type="Proteomes" id="UP000236884">
    <property type="component" value="Chromosome"/>
</dbReference>
<evidence type="ECO:0000256" key="1">
    <source>
        <dbReference type="ARBA" id="ARBA00005495"/>
    </source>
</evidence>
<dbReference type="RefSeq" id="WP_096357890.1">
    <property type="nucleotide sequence ID" value="NZ_AP014946.1"/>
</dbReference>
<dbReference type="Gene3D" id="3.90.1590.10">
    <property type="entry name" value="glutathione-dependent formaldehyde- activating enzyme (gfa)"/>
    <property type="match status" value="1"/>
</dbReference>
<dbReference type="AlphaFoldDB" id="A0A0S3PYZ2"/>
<evidence type="ECO:0000259" key="5">
    <source>
        <dbReference type="PROSITE" id="PS51891"/>
    </source>
</evidence>
<dbReference type="OrthoDB" id="9807246at2"/>
<evidence type="ECO:0000256" key="2">
    <source>
        <dbReference type="ARBA" id="ARBA00022723"/>
    </source>
</evidence>
<dbReference type="GO" id="GO:0016846">
    <property type="term" value="F:carbon-sulfur lyase activity"/>
    <property type="evidence" value="ECO:0007669"/>
    <property type="project" value="InterPro"/>
</dbReference>
<dbReference type="EMBL" id="AP014946">
    <property type="protein sequence ID" value="BAT61157.1"/>
    <property type="molecule type" value="Genomic_DNA"/>
</dbReference>
<name>A0A0S3PYZ2_9BRAD</name>
<feature type="domain" description="CENP-V/GFA" evidence="5">
    <location>
        <begin position="4"/>
        <end position="103"/>
    </location>
</feature>
<dbReference type="PANTHER" id="PTHR33337">
    <property type="entry name" value="GFA DOMAIN-CONTAINING PROTEIN"/>
    <property type="match status" value="1"/>
</dbReference>
<dbReference type="SUPFAM" id="SSF51316">
    <property type="entry name" value="Mss4-like"/>
    <property type="match status" value="1"/>
</dbReference>
<keyword evidence="3" id="KW-0862">Zinc</keyword>